<evidence type="ECO:0000256" key="11">
    <source>
        <dbReference type="ARBA" id="ARBA00032593"/>
    </source>
</evidence>
<dbReference type="Pfam" id="PF02742">
    <property type="entry name" value="Fe_dep_repr_C"/>
    <property type="match status" value="1"/>
</dbReference>
<keyword evidence="9" id="KW-0804">Transcription</keyword>
<evidence type="ECO:0000256" key="5">
    <source>
        <dbReference type="ARBA" id="ARBA00022491"/>
    </source>
</evidence>
<protein>
    <recommendedName>
        <fullName evidence="11">Manganese transport regulator</fullName>
    </recommendedName>
</protein>
<evidence type="ECO:0000313" key="13">
    <source>
        <dbReference type="EMBL" id="KKU00324.1"/>
    </source>
</evidence>
<dbReference type="InterPro" id="IPR022687">
    <property type="entry name" value="HTH_DTXR"/>
</dbReference>
<dbReference type="InterPro" id="IPR050536">
    <property type="entry name" value="DtxR_MntR_Metal-Reg"/>
</dbReference>
<dbReference type="InterPro" id="IPR036390">
    <property type="entry name" value="WH_DNA-bd_sf"/>
</dbReference>
<evidence type="ECO:0000256" key="6">
    <source>
        <dbReference type="ARBA" id="ARBA00023015"/>
    </source>
</evidence>
<dbReference type="PANTHER" id="PTHR33238:SF11">
    <property type="entry name" value="TRANSCRIPTIONAL REGULATOR MNTR"/>
    <property type="match status" value="1"/>
</dbReference>
<evidence type="ECO:0000313" key="14">
    <source>
        <dbReference type="Proteomes" id="UP000034078"/>
    </source>
</evidence>
<evidence type="ECO:0000256" key="1">
    <source>
        <dbReference type="ARBA" id="ARBA00004496"/>
    </source>
</evidence>
<comment type="subunit">
    <text evidence="3">Homodimer.</text>
</comment>
<dbReference type="InterPro" id="IPR036388">
    <property type="entry name" value="WH-like_DNA-bd_sf"/>
</dbReference>
<feature type="domain" description="HTH dtxR-type" evidence="12">
    <location>
        <begin position="5"/>
        <end position="66"/>
    </location>
</feature>
<evidence type="ECO:0000256" key="9">
    <source>
        <dbReference type="ARBA" id="ARBA00023163"/>
    </source>
</evidence>
<keyword evidence="5" id="KW-0678">Repressor</keyword>
<evidence type="ECO:0000256" key="4">
    <source>
        <dbReference type="ARBA" id="ARBA00022490"/>
    </source>
</evidence>
<dbReference type="Proteomes" id="UP000034078">
    <property type="component" value="Unassembled WGS sequence"/>
</dbReference>
<dbReference type="EMBL" id="LCKO01000005">
    <property type="protein sequence ID" value="KKU00324.1"/>
    <property type="molecule type" value="Genomic_DNA"/>
</dbReference>
<dbReference type="GO" id="GO:0005737">
    <property type="term" value="C:cytoplasm"/>
    <property type="evidence" value="ECO:0007669"/>
    <property type="project" value="UniProtKB-SubCell"/>
</dbReference>
<dbReference type="InterPro" id="IPR001367">
    <property type="entry name" value="Fe_dep_repressor"/>
</dbReference>
<dbReference type="InterPro" id="IPR036421">
    <property type="entry name" value="Fe_dep_repressor_sf"/>
</dbReference>
<dbReference type="PROSITE" id="PS50944">
    <property type="entry name" value="HTH_DTXR"/>
    <property type="match status" value="1"/>
</dbReference>
<evidence type="ECO:0000256" key="8">
    <source>
        <dbReference type="ARBA" id="ARBA00023159"/>
    </source>
</evidence>
<evidence type="ECO:0000256" key="3">
    <source>
        <dbReference type="ARBA" id="ARBA00011738"/>
    </source>
</evidence>
<comment type="caution">
    <text evidence="13">The sequence shown here is derived from an EMBL/GenBank/DDBJ whole genome shotgun (WGS) entry which is preliminary data.</text>
</comment>
<dbReference type="InterPro" id="IPR022689">
    <property type="entry name" value="Iron_dep_repressor"/>
</dbReference>
<dbReference type="Gene3D" id="1.10.10.10">
    <property type="entry name" value="Winged helix-like DNA-binding domain superfamily/Winged helix DNA-binding domain"/>
    <property type="match status" value="1"/>
</dbReference>
<gene>
    <name evidence="13" type="ORF">UX01_C0005G0001</name>
</gene>
<keyword evidence="4" id="KW-0963">Cytoplasm</keyword>
<dbReference type="GO" id="GO:0046983">
    <property type="term" value="F:protein dimerization activity"/>
    <property type="evidence" value="ECO:0007669"/>
    <property type="project" value="InterPro"/>
</dbReference>
<dbReference type="Gene3D" id="1.10.60.10">
    <property type="entry name" value="Iron dependent repressor, metal binding and dimerisation domain"/>
    <property type="match status" value="1"/>
</dbReference>
<name>A0A837IEK6_9BACT</name>
<dbReference type="FunFam" id="1.10.10.10:FF:000189">
    <property type="entry name" value="HTH-type transcriptional regulator MntR"/>
    <property type="match status" value="1"/>
</dbReference>
<keyword evidence="10" id="KW-0464">Manganese</keyword>
<evidence type="ECO:0000256" key="2">
    <source>
        <dbReference type="ARBA" id="ARBA00007871"/>
    </source>
</evidence>
<keyword evidence="7" id="KW-0238">DNA-binding</keyword>
<dbReference type="AlphaFoldDB" id="A0A837IEK6"/>
<evidence type="ECO:0000256" key="10">
    <source>
        <dbReference type="ARBA" id="ARBA00023211"/>
    </source>
</evidence>
<comment type="similarity">
    <text evidence="2">Belongs to the DtxR/MntR family.</text>
</comment>
<evidence type="ECO:0000256" key="7">
    <source>
        <dbReference type="ARBA" id="ARBA00023125"/>
    </source>
</evidence>
<reference evidence="13 14" key="1">
    <citation type="journal article" date="2015" name="Nature">
        <title>rRNA introns, odd ribosomes, and small enigmatic genomes across a large radiation of phyla.</title>
        <authorList>
            <person name="Brown C.T."/>
            <person name="Hug L.A."/>
            <person name="Thomas B.C."/>
            <person name="Sharon I."/>
            <person name="Castelle C.J."/>
            <person name="Singh A."/>
            <person name="Wilkins M.J."/>
            <person name="Williams K.H."/>
            <person name="Banfield J.F."/>
        </authorList>
    </citation>
    <scope>NUCLEOTIDE SEQUENCE [LARGE SCALE GENOMIC DNA]</scope>
</reference>
<dbReference type="PANTHER" id="PTHR33238">
    <property type="entry name" value="IRON (METAL) DEPENDENT REPRESSOR, DTXR FAMILY"/>
    <property type="match status" value="1"/>
</dbReference>
<dbReference type="GO" id="GO:0003677">
    <property type="term" value="F:DNA binding"/>
    <property type="evidence" value="ECO:0007669"/>
    <property type="project" value="UniProtKB-KW"/>
</dbReference>
<dbReference type="SMART" id="SM00529">
    <property type="entry name" value="HTH_DTXR"/>
    <property type="match status" value="1"/>
</dbReference>
<proteinExistence type="inferred from homology"/>
<evidence type="ECO:0000259" key="12">
    <source>
        <dbReference type="PROSITE" id="PS50944"/>
    </source>
</evidence>
<dbReference type="GO" id="GO:0003700">
    <property type="term" value="F:DNA-binding transcription factor activity"/>
    <property type="evidence" value="ECO:0007669"/>
    <property type="project" value="InterPro"/>
</dbReference>
<keyword evidence="6" id="KW-0805">Transcription regulation</keyword>
<dbReference type="SUPFAM" id="SSF46785">
    <property type="entry name" value="Winged helix' DNA-binding domain"/>
    <property type="match status" value="1"/>
</dbReference>
<accession>A0A837IEK6</accession>
<organism evidence="13 14">
    <name type="scientific">Candidatus Collierbacteria bacterium GW2011_GWB2_45_17</name>
    <dbReference type="NCBI Taxonomy" id="1618388"/>
    <lineage>
        <taxon>Bacteria</taxon>
        <taxon>Candidatus Collieribacteriota</taxon>
    </lineage>
</organism>
<dbReference type="GO" id="GO:0046914">
    <property type="term" value="F:transition metal ion binding"/>
    <property type="evidence" value="ECO:0007669"/>
    <property type="project" value="InterPro"/>
</dbReference>
<sequence>MKKKLSEPNEDYLERICELLDSKSYARVTDIAEELRVKPASVTAMLHKLENDGYVIREAYRGFSLTKEGSSVGKKIQKRHEILTRFLTFLKVDPKVVAEDIDGLEHHLSDQTLIKLENFLNQMAVK</sequence>
<dbReference type="Pfam" id="PF01325">
    <property type="entry name" value="Fe_dep_repress"/>
    <property type="match status" value="1"/>
</dbReference>
<keyword evidence="8" id="KW-0010">Activator</keyword>
<comment type="subcellular location">
    <subcellularLocation>
        <location evidence="1">Cytoplasm</location>
    </subcellularLocation>
</comment>